<dbReference type="Proteomes" id="UP000799324">
    <property type="component" value="Unassembled WGS sequence"/>
</dbReference>
<dbReference type="Pfam" id="PF22998">
    <property type="entry name" value="GNAT_LYC1-like"/>
    <property type="match status" value="1"/>
</dbReference>
<dbReference type="Gene3D" id="3.40.630.30">
    <property type="match status" value="1"/>
</dbReference>
<organism evidence="2 3">
    <name type="scientific">Lophiostoma macrostomum CBS 122681</name>
    <dbReference type="NCBI Taxonomy" id="1314788"/>
    <lineage>
        <taxon>Eukaryota</taxon>
        <taxon>Fungi</taxon>
        <taxon>Dikarya</taxon>
        <taxon>Ascomycota</taxon>
        <taxon>Pezizomycotina</taxon>
        <taxon>Dothideomycetes</taxon>
        <taxon>Pleosporomycetidae</taxon>
        <taxon>Pleosporales</taxon>
        <taxon>Lophiostomataceae</taxon>
        <taxon>Lophiostoma</taxon>
    </lineage>
</organism>
<accession>A0A6A6TQZ2</accession>
<keyword evidence="3" id="KW-1185">Reference proteome</keyword>
<evidence type="ECO:0000313" key="3">
    <source>
        <dbReference type="Proteomes" id="UP000799324"/>
    </source>
</evidence>
<dbReference type="PANTHER" id="PTHR34815:SF4">
    <property type="entry name" value="N-ACETYLTRANSFERASE DOMAIN-CONTAINING PROTEIN"/>
    <property type="match status" value="1"/>
</dbReference>
<sequence length="387" mass="43206">MGSLQDLPNGSSSDLALVHPTDEEKLYQFNLNGFEWRGALSLEAYLRREEVLSSQALTRDGGIRYWILIDTTATSNPFDPNSSLRLPLASCETYRKKALVWRDGEIEEVVSHGIGSVFCEPRLRKRGYAQRLMQEVGNALRVDQGKESLFSVLFSDIGKKFYAEYGWEPFNSTHVSIPAGKSVGKGASDLPATKALFEEDLEDLCEADEQLIRKRLAARSRGSNTAVSLIPDIETIKWHHAREDFVGKELHGKAPKIKGAVVGREAGKRAWCYFNRMWYNGNPNEAKGNTLHVLRLVVEEQCEASPTSAIAALLAVAQREAEEWKMEDVEIWNPSQTTVAAAQAIHAGAKVVDRDLESITSLKWFPPHGGPVADEIDWISNEKYGWC</sequence>
<dbReference type="AlphaFoldDB" id="A0A6A6TQZ2"/>
<protein>
    <recommendedName>
        <fullName evidence="1">LYC1 C-terminal domain-containing protein</fullName>
    </recommendedName>
</protein>
<gene>
    <name evidence="2" type="ORF">K491DRAFT_701052</name>
</gene>
<dbReference type="SUPFAM" id="SSF55729">
    <property type="entry name" value="Acyl-CoA N-acyltransferases (Nat)"/>
    <property type="match status" value="1"/>
</dbReference>
<feature type="domain" description="LYC1 C-terminal" evidence="1">
    <location>
        <begin position="187"/>
        <end position="387"/>
    </location>
</feature>
<evidence type="ECO:0000313" key="2">
    <source>
        <dbReference type="EMBL" id="KAF2661338.1"/>
    </source>
</evidence>
<proteinExistence type="predicted"/>
<dbReference type="InterPro" id="IPR055100">
    <property type="entry name" value="GNAT_LYC1-like"/>
</dbReference>
<reference evidence="2" key="1">
    <citation type="journal article" date="2020" name="Stud. Mycol.">
        <title>101 Dothideomycetes genomes: a test case for predicting lifestyles and emergence of pathogens.</title>
        <authorList>
            <person name="Haridas S."/>
            <person name="Albert R."/>
            <person name="Binder M."/>
            <person name="Bloem J."/>
            <person name="Labutti K."/>
            <person name="Salamov A."/>
            <person name="Andreopoulos B."/>
            <person name="Baker S."/>
            <person name="Barry K."/>
            <person name="Bills G."/>
            <person name="Bluhm B."/>
            <person name="Cannon C."/>
            <person name="Castanera R."/>
            <person name="Culley D."/>
            <person name="Daum C."/>
            <person name="Ezra D."/>
            <person name="Gonzalez J."/>
            <person name="Henrissat B."/>
            <person name="Kuo A."/>
            <person name="Liang C."/>
            <person name="Lipzen A."/>
            <person name="Lutzoni F."/>
            <person name="Magnuson J."/>
            <person name="Mondo S."/>
            <person name="Nolan M."/>
            <person name="Ohm R."/>
            <person name="Pangilinan J."/>
            <person name="Park H.-J."/>
            <person name="Ramirez L."/>
            <person name="Alfaro M."/>
            <person name="Sun H."/>
            <person name="Tritt A."/>
            <person name="Yoshinaga Y."/>
            <person name="Zwiers L.-H."/>
            <person name="Turgeon B."/>
            <person name="Goodwin S."/>
            <person name="Spatafora J."/>
            <person name="Crous P."/>
            <person name="Grigoriev I."/>
        </authorList>
    </citation>
    <scope>NUCLEOTIDE SEQUENCE</scope>
    <source>
        <strain evidence="2">CBS 122681</strain>
    </source>
</reference>
<dbReference type="OrthoDB" id="2020070at2759"/>
<dbReference type="InterPro" id="IPR016181">
    <property type="entry name" value="Acyl_CoA_acyltransferase"/>
</dbReference>
<evidence type="ECO:0000259" key="1">
    <source>
        <dbReference type="Pfam" id="PF22998"/>
    </source>
</evidence>
<dbReference type="PANTHER" id="PTHR34815">
    <property type="entry name" value="LYSINE ACETYLTRANSFERASE"/>
    <property type="match status" value="1"/>
</dbReference>
<name>A0A6A6TQZ2_9PLEO</name>
<dbReference type="InterPro" id="IPR053013">
    <property type="entry name" value="LAT"/>
</dbReference>
<dbReference type="EMBL" id="MU004294">
    <property type="protein sequence ID" value="KAF2661338.1"/>
    <property type="molecule type" value="Genomic_DNA"/>
</dbReference>